<dbReference type="RefSeq" id="WP_190464763.1">
    <property type="nucleotide sequence ID" value="NZ_JACJPW010000028.1"/>
</dbReference>
<sequence length="92" mass="10532">MHTSLYKAPAGLPTECWRPSVPDLYRYSLSQNCVDVCLTGLRRREEVDAAIAAVQQGKLTPPEIDYLNIYGDLHRDRLKIQQVPSEKLLYRS</sequence>
<reference evidence="1" key="2">
    <citation type="submission" date="2020-08" db="EMBL/GenBank/DDBJ databases">
        <authorList>
            <person name="Chen M."/>
            <person name="Teng W."/>
            <person name="Zhao L."/>
            <person name="Hu C."/>
            <person name="Zhou Y."/>
            <person name="Han B."/>
            <person name="Song L."/>
            <person name="Shu W."/>
        </authorList>
    </citation>
    <scope>NUCLEOTIDE SEQUENCE</scope>
    <source>
        <strain evidence="1">FACHB-1375</strain>
    </source>
</reference>
<proteinExistence type="predicted"/>
<protein>
    <submittedName>
        <fullName evidence="1">Uncharacterized protein</fullName>
    </submittedName>
</protein>
<evidence type="ECO:0000313" key="2">
    <source>
        <dbReference type="Proteomes" id="UP000641646"/>
    </source>
</evidence>
<accession>A0A926VEW6</accession>
<keyword evidence="2" id="KW-1185">Reference proteome</keyword>
<gene>
    <name evidence="1" type="ORF">H6G03_12700</name>
</gene>
<reference evidence="1" key="1">
    <citation type="journal article" date="2015" name="ISME J.">
        <title>Draft Genome Sequence of Streptomyces incarnatus NRRL8089, which Produces the Nucleoside Antibiotic Sinefungin.</title>
        <authorList>
            <person name="Oshima K."/>
            <person name="Hattori M."/>
            <person name="Shimizu H."/>
            <person name="Fukuda K."/>
            <person name="Nemoto M."/>
            <person name="Inagaki K."/>
            <person name="Tamura T."/>
        </authorList>
    </citation>
    <scope>NUCLEOTIDE SEQUENCE</scope>
    <source>
        <strain evidence="1">FACHB-1375</strain>
    </source>
</reference>
<name>A0A926VEW6_9CYAN</name>
<dbReference type="Proteomes" id="UP000641646">
    <property type="component" value="Unassembled WGS sequence"/>
</dbReference>
<dbReference type="EMBL" id="JACJPW010000028">
    <property type="protein sequence ID" value="MBD2181953.1"/>
    <property type="molecule type" value="Genomic_DNA"/>
</dbReference>
<organism evidence="1 2">
    <name type="scientific">Aerosakkonema funiforme FACHB-1375</name>
    <dbReference type="NCBI Taxonomy" id="2949571"/>
    <lineage>
        <taxon>Bacteria</taxon>
        <taxon>Bacillati</taxon>
        <taxon>Cyanobacteriota</taxon>
        <taxon>Cyanophyceae</taxon>
        <taxon>Oscillatoriophycideae</taxon>
        <taxon>Aerosakkonematales</taxon>
        <taxon>Aerosakkonemataceae</taxon>
        <taxon>Aerosakkonema</taxon>
    </lineage>
</organism>
<dbReference type="AlphaFoldDB" id="A0A926VEW6"/>
<evidence type="ECO:0000313" key="1">
    <source>
        <dbReference type="EMBL" id="MBD2181953.1"/>
    </source>
</evidence>
<comment type="caution">
    <text evidence="1">The sequence shown here is derived from an EMBL/GenBank/DDBJ whole genome shotgun (WGS) entry which is preliminary data.</text>
</comment>